<dbReference type="PANTHER" id="PTHR35936:SF32">
    <property type="entry name" value="MEMBRANE-BOUND LYTIC MUREIN TRANSGLYCOSYLASE F"/>
    <property type="match status" value="1"/>
</dbReference>
<dbReference type="EMBL" id="BMFF01000004">
    <property type="protein sequence ID" value="GGD02746.1"/>
    <property type="molecule type" value="Genomic_DNA"/>
</dbReference>
<feature type="chain" id="PRO_5045904182" evidence="3">
    <location>
        <begin position="21"/>
        <end position="453"/>
    </location>
</feature>
<keyword evidence="3" id="KW-0732">Signal</keyword>
<comment type="similarity">
    <text evidence="2">Belongs to the bacterial solute-binding protein 3 family.</text>
</comment>
<dbReference type="Pfam" id="PF01464">
    <property type="entry name" value="SLT"/>
    <property type="match status" value="1"/>
</dbReference>
<comment type="similarity">
    <text evidence="1">Belongs to the transglycosylase Slt family.</text>
</comment>
<keyword evidence="6" id="KW-1185">Reference proteome</keyword>
<evidence type="ECO:0000313" key="5">
    <source>
        <dbReference type="EMBL" id="GGD02746.1"/>
    </source>
</evidence>
<evidence type="ECO:0000256" key="2">
    <source>
        <dbReference type="ARBA" id="ARBA00010333"/>
    </source>
</evidence>
<evidence type="ECO:0000259" key="4">
    <source>
        <dbReference type="Pfam" id="PF01464"/>
    </source>
</evidence>
<protein>
    <submittedName>
        <fullName evidence="5">Membrane-bound lytic murein transglycosylase F</fullName>
    </submittedName>
</protein>
<name>A0ABQ1PSP3_9GAMM</name>
<dbReference type="InterPro" id="IPR008258">
    <property type="entry name" value="Transglycosylase_SLT_dom_1"/>
</dbReference>
<dbReference type="CDD" id="cd13403">
    <property type="entry name" value="MLTF-like"/>
    <property type="match status" value="1"/>
</dbReference>
<reference evidence="6" key="1">
    <citation type="journal article" date="2019" name="Int. J. Syst. Evol. Microbiol.">
        <title>The Global Catalogue of Microorganisms (GCM) 10K type strain sequencing project: providing services to taxonomists for standard genome sequencing and annotation.</title>
        <authorList>
            <consortium name="The Broad Institute Genomics Platform"/>
            <consortium name="The Broad Institute Genome Sequencing Center for Infectious Disease"/>
            <person name="Wu L."/>
            <person name="Ma J."/>
        </authorList>
    </citation>
    <scope>NUCLEOTIDE SEQUENCE [LARGE SCALE GENOMIC DNA]</scope>
    <source>
        <strain evidence="6">CGMCC 1.12482</strain>
    </source>
</reference>
<dbReference type="SUPFAM" id="SSF53850">
    <property type="entry name" value="Periplasmic binding protein-like II"/>
    <property type="match status" value="1"/>
</dbReference>
<feature type="signal peptide" evidence="3">
    <location>
        <begin position="1"/>
        <end position="20"/>
    </location>
</feature>
<dbReference type="InterPro" id="IPR000189">
    <property type="entry name" value="Transglyc_AS"/>
</dbReference>
<proteinExistence type="inferred from homology"/>
<dbReference type="Gene3D" id="1.10.530.10">
    <property type="match status" value="1"/>
</dbReference>
<dbReference type="NCBIfam" id="NF008112">
    <property type="entry name" value="PRK10859.1"/>
    <property type="match status" value="1"/>
</dbReference>
<evidence type="ECO:0000313" key="6">
    <source>
        <dbReference type="Proteomes" id="UP000638188"/>
    </source>
</evidence>
<dbReference type="SUPFAM" id="SSF53955">
    <property type="entry name" value="Lysozyme-like"/>
    <property type="match status" value="1"/>
</dbReference>
<dbReference type="PANTHER" id="PTHR35936">
    <property type="entry name" value="MEMBRANE-BOUND LYTIC MUREIN TRANSGLYCOSYLASE F"/>
    <property type="match status" value="1"/>
</dbReference>
<evidence type="ECO:0000256" key="3">
    <source>
        <dbReference type="SAM" id="SignalP"/>
    </source>
</evidence>
<dbReference type="Proteomes" id="UP000638188">
    <property type="component" value="Unassembled WGS sequence"/>
</dbReference>
<comment type="caution">
    <text evidence="5">The sequence shown here is derived from an EMBL/GenBank/DDBJ whole genome shotgun (WGS) entry which is preliminary data.</text>
</comment>
<dbReference type="PROSITE" id="PS00922">
    <property type="entry name" value="TRANSGLYCOSYLASE"/>
    <property type="match status" value="1"/>
</dbReference>
<feature type="domain" description="Transglycosylase SLT" evidence="4">
    <location>
        <begin position="290"/>
        <end position="401"/>
    </location>
</feature>
<dbReference type="PROSITE" id="PS51257">
    <property type="entry name" value="PROKAR_LIPOPROTEIN"/>
    <property type="match status" value="1"/>
</dbReference>
<dbReference type="CDD" id="cd01009">
    <property type="entry name" value="PBP2_YfhD_N"/>
    <property type="match status" value="1"/>
</dbReference>
<sequence>MLDKARLTGTLLTLSLILTACDSTENSAAKLLSPDETGVLKVSTRNGSTTYYTDRFEQPVGPEYDLVNRFAAAQGWEVEWDVQFSTAAVLRQLEEGRSHLGAAGLTKLASRDERLTAGPMHHNVREQLVCHREIILLPTDAAKLEGIDIEVAADSSYVETLEQFISARPNVSFRQTETRGTEQLLAAVFEGELDCTVADSNIVDINRRSMPELAVVMDLSPEQQIGWYLAPGSDSLAAIAASWMSSEAGLAAISAVNTRYYAYISEFDFVDLNTLVMRMENRLPQYIDHFVKAEQDTGIPADLLAALAYQESHWDPHARSPTGVRGLMMLTQNTARSLGVTNRLDPIQSIDGGARYLAGRYELLSEEIPDPDRYFMALAAYNVGRGHLLDARKLARELGKNPDSWSDMREVLPLLADKRYYPSLRYGYARGYEPVHLVQRVRNYRDVISSAFQ</sequence>
<dbReference type="InterPro" id="IPR023346">
    <property type="entry name" value="Lysozyme-like_dom_sf"/>
</dbReference>
<gene>
    <name evidence="5" type="primary">mltF</name>
    <name evidence="5" type="ORF">GCM10007418_22430</name>
</gene>
<accession>A0ABQ1PSP3</accession>
<dbReference type="RefSeq" id="WP_150276945.1">
    <property type="nucleotide sequence ID" value="NZ_BMFF01000004.1"/>
</dbReference>
<organism evidence="5 6">
    <name type="scientific">Halopseudomonas salina</name>
    <dbReference type="NCBI Taxonomy" id="1323744"/>
    <lineage>
        <taxon>Bacteria</taxon>
        <taxon>Pseudomonadati</taxon>
        <taxon>Pseudomonadota</taxon>
        <taxon>Gammaproteobacteria</taxon>
        <taxon>Pseudomonadales</taxon>
        <taxon>Pseudomonadaceae</taxon>
        <taxon>Halopseudomonas</taxon>
    </lineage>
</organism>
<evidence type="ECO:0000256" key="1">
    <source>
        <dbReference type="ARBA" id="ARBA00007734"/>
    </source>
</evidence>
<dbReference type="Gene3D" id="3.40.190.10">
    <property type="entry name" value="Periplasmic binding protein-like II"/>
    <property type="match status" value="2"/>
</dbReference>